<evidence type="ECO:0000256" key="1">
    <source>
        <dbReference type="ARBA" id="ARBA00022723"/>
    </source>
</evidence>
<dbReference type="EMBL" id="OX365700">
    <property type="protein sequence ID" value="CAI4033641.1"/>
    <property type="molecule type" value="Genomic_DNA"/>
</dbReference>
<dbReference type="KEGG" id="nti:DNFV4_04082"/>
<gene>
    <name evidence="5" type="ORF">DNFV4_04082</name>
</gene>
<keyword evidence="3" id="KW-0732">Signal</keyword>
<protein>
    <recommendedName>
        <fullName evidence="4">PilY1 beta-propeller domain-containing protein</fullName>
    </recommendedName>
</protein>
<dbReference type="SUPFAM" id="SSF53300">
    <property type="entry name" value="vWA-like"/>
    <property type="match status" value="1"/>
</dbReference>
<evidence type="ECO:0000256" key="3">
    <source>
        <dbReference type="SAM" id="SignalP"/>
    </source>
</evidence>
<sequence length="1407" mass="151469">MGRQMLATRVSAALLFVIALGAAPETRAQSMSDYTSVPAFIASAVPPNVLMLMDNSGSMNESAYHMNSEAYDPAKTYYGYFEPTKCYNYASSKFNAGANRAASDPRCSNPDPWDGNFLNYMTMTRFEITKWVMMGGKCAPRAVNGTCYPGGKLVAETLERVTSVNNVTADGLAPYAGTKCFSRDGDNLLVYDSGCGTNKDTYKINLEIYAEPAGVFQQVGADKARFGLMVFNKQTGGGSVQGGDVTAPLGGNMTSMVNAIENTNATEWTPLSESLYEATRYFAQVAPAYANSNYPNNNQNDDPYYYRSPWASPDQYVKCCKSFVIIFTDGQPTYDTSVPSTVYDYAHSTGAHALINVNGPGHCDTPAGCTVPHSNAIHSNHGGGLTDHSAGASQVDHHDNCSSYYGGLNADSCVSNGSHYLDDVAYWAHTADLRPCNGAANGTIAGINETGKCLDGNQNLIIYTFYAFGTGANILKDAAKFGGFEDRNNNNAFDPGVDVFDRVNNYTGAAGADGLPDTYFESANADDMRDKLVSTINSILARSASGTSASVLANSSTGEGSLYQAYFFPKSIENPNVTWVGYTHGLWVDSFGNVREDTVHDGKLIYNQDYIIKPYYDVNNGKVKADRYVDSDNDGKADSLVDTVDLELVNSIWEAGRRLALKPHTSRRILTWIDKNGDGIVDGGKDNGIHTDITAGEVIPFGTNATNKAELAKYLRGEASPSVYTTDNLIDFVLGCEPATCAAQASLRERRLSVKDDTNATVTKVWKYGDPIHSTPTVVASPRERYDVVYGDGTYIDFFKQYRNRRQMIYVGANDGMLHAFDGGFYHRADGAHRGCFTANLNDLCSSQTTTPTQLGEERWAFIPYQLLPHLKWLAQGDYSHVYYVDLKPKITDARIFTPDADHPQGWGTILIGGFRMGGSCNCAIGQKGRKMSVTADFTGSGTTTRDFYSAYFVLDITNPAQDPKLLWSFSTSDLGMTTSYPTVVRVKPSGGSKTDNTNAKWFVVFGSGPNGDPYAGEPSVYEGGVSQKGKMWAVNLATGPTSGNVVSFNVNSANSTQKEFFGDLISMDRDLDYRADVVYGGSVIDDGSAPWRGKMYRLTTGDISVSPTPVAFGMSTDPTKWGKLQEPTEVIDTFILDGTTPVTKETGPIVAAPTITLDDANKVWVFFGTGRYYSASDKTDNSTQYFFGIKDSVLSYDCTQSSTTNCLDNDLVNVSGATICTTCAANGNVTGVTATVGAGSVTVTDFDNSSANTSLVQLVKTKDGWVTTMPDSRERVLAAPALLGGVVFFPSFTPVNDICTGIGTSQLYGLFYKTGTAHKDPILGVTTSAGNNYANRRVSMGEGMMSQAAIHIGAQGSGSSGTSSGTGCQGRVSVIMQSSMGALSGRCTTPVSPVYSRYISWVNNRD</sequence>
<dbReference type="InterPro" id="IPR036465">
    <property type="entry name" value="vWFA_dom_sf"/>
</dbReference>
<name>A0AA86N2V5_9BACT</name>
<proteinExistence type="predicted"/>
<keyword evidence="6" id="KW-1185">Reference proteome</keyword>
<feature type="chain" id="PRO_5041742921" description="PilY1 beta-propeller domain-containing protein" evidence="3">
    <location>
        <begin position="29"/>
        <end position="1407"/>
    </location>
</feature>
<accession>A0AA86N2V5</accession>
<keyword evidence="1" id="KW-0479">Metal-binding</keyword>
<keyword evidence="2" id="KW-0106">Calcium</keyword>
<dbReference type="Proteomes" id="UP001179121">
    <property type="component" value="Chromosome"/>
</dbReference>
<evidence type="ECO:0000313" key="5">
    <source>
        <dbReference type="EMBL" id="CAI4033641.1"/>
    </source>
</evidence>
<reference evidence="5" key="1">
    <citation type="submission" date="2022-10" db="EMBL/GenBank/DDBJ databases">
        <authorList>
            <person name="Koch H."/>
        </authorList>
    </citation>
    <scope>NUCLEOTIDE SEQUENCE</scope>
    <source>
        <strain evidence="5">DNF</strain>
    </source>
</reference>
<evidence type="ECO:0000313" key="6">
    <source>
        <dbReference type="Proteomes" id="UP001179121"/>
    </source>
</evidence>
<dbReference type="Gene3D" id="3.40.50.410">
    <property type="entry name" value="von Willebrand factor, type A domain"/>
    <property type="match status" value="1"/>
</dbReference>
<organism evidence="5 6">
    <name type="scientific">Nitrospira tepida</name>
    <dbReference type="NCBI Taxonomy" id="2973512"/>
    <lineage>
        <taxon>Bacteria</taxon>
        <taxon>Pseudomonadati</taxon>
        <taxon>Nitrospirota</taxon>
        <taxon>Nitrospiria</taxon>
        <taxon>Nitrospirales</taxon>
        <taxon>Nitrospiraceae</taxon>
        <taxon>Nitrospira</taxon>
    </lineage>
</organism>
<dbReference type="RefSeq" id="WP_289271020.1">
    <property type="nucleotide sequence ID" value="NZ_OX365700.1"/>
</dbReference>
<dbReference type="GO" id="GO:0046872">
    <property type="term" value="F:metal ion binding"/>
    <property type="evidence" value="ECO:0007669"/>
    <property type="project" value="UniProtKB-KW"/>
</dbReference>
<dbReference type="InterPro" id="IPR008707">
    <property type="entry name" value="B-propeller_PilY1"/>
</dbReference>
<evidence type="ECO:0000259" key="4">
    <source>
        <dbReference type="Pfam" id="PF05567"/>
    </source>
</evidence>
<feature type="signal peptide" evidence="3">
    <location>
        <begin position="1"/>
        <end position="28"/>
    </location>
</feature>
<evidence type="ECO:0000256" key="2">
    <source>
        <dbReference type="ARBA" id="ARBA00022837"/>
    </source>
</evidence>
<feature type="domain" description="PilY1 beta-propeller" evidence="4">
    <location>
        <begin position="769"/>
        <end position="1195"/>
    </location>
</feature>
<dbReference type="Pfam" id="PF05567">
    <property type="entry name" value="T4P_PilY1"/>
    <property type="match status" value="1"/>
</dbReference>